<sequence>MRRFGSLFFKVIFIYLLGVAVLSIPLFIIDFTVNSQMADYLLSNKALFDNKMGISLFNLIGVISVALAIWDGQFVDDVKPTHWSRQNMPK</sequence>
<keyword evidence="1" id="KW-1133">Transmembrane helix</keyword>
<gene>
    <name evidence="2" type="ordered locus">Galf_1669</name>
</gene>
<evidence type="ECO:0000313" key="3">
    <source>
        <dbReference type="Proteomes" id="UP000001235"/>
    </source>
</evidence>
<protein>
    <submittedName>
        <fullName evidence="2">Uncharacterized protein</fullName>
    </submittedName>
</protein>
<organism evidence="2 3">
    <name type="scientific">Gallionella capsiferriformans (strain ES-2)</name>
    <name type="common">Gallionella ferruginea capsiferriformans (strain ES-2)</name>
    <dbReference type="NCBI Taxonomy" id="395494"/>
    <lineage>
        <taxon>Bacteria</taxon>
        <taxon>Pseudomonadati</taxon>
        <taxon>Pseudomonadota</taxon>
        <taxon>Betaproteobacteria</taxon>
        <taxon>Nitrosomonadales</taxon>
        <taxon>Gallionellaceae</taxon>
        <taxon>Gallionella</taxon>
    </lineage>
</organism>
<keyword evidence="3" id="KW-1185">Reference proteome</keyword>
<evidence type="ECO:0000313" key="2">
    <source>
        <dbReference type="EMBL" id="ADL55681.1"/>
    </source>
</evidence>
<feature type="transmembrane region" description="Helical" evidence="1">
    <location>
        <begin position="12"/>
        <end position="32"/>
    </location>
</feature>
<proteinExistence type="predicted"/>
<dbReference type="RefSeq" id="WP_013293620.1">
    <property type="nucleotide sequence ID" value="NC_014394.1"/>
</dbReference>
<feature type="transmembrane region" description="Helical" evidence="1">
    <location>
        <begin position="52"/>
        <end position="70"/>
    </location>
</feature>
<dbReference type="Proteomes" id="UP000001235">
    <property type="component" value="Chromosome"/>
</dbReference>
<keyword evidence="1" id="KW-0812">Transmembrane</keyword>
<reference evidence="2 3" key="1">
    <citation type="submission" date="2010-08" db="EMBL/GenBank/DDBJ databases">
        <title>Complete sequence of Gallionella capsiferriformans ES-2.</title>
        <authorList>
            <consortium name="US DOE Joint Genome Institute"/>
            <person name="Lucas S."/>
            <person name="Copeland A."/>
            <person name="Lapidus A."/>
            <person name="Cheng J.-F."/>
            <person name="Bruce D."/>
            <person name="Goodwin L."/>
            <person name="Pitluck S."/>
            <person name="Chertkov O."/>
            <person name="Davenport K.W."/>
            <person name="Detter J.C."/>
            <person name="Han C."/>
            <person name="Tapia R."/>
            <person name="Land M."/>
            <person name="Hauser L."/>
            <person name="Chang Y.-J."/>
            <person name="Jeffries C."/>
            <person name="Kyrpides N."/>
            <person name="Ivanova N."/>
            <person name="Mikhailova N."/>
            <person name="Shelobolina E.S."/>
            <person name="Picardal F."/>
            <person name="Roden E."/>
            <person name="Emerson D."/>
            <person name="Woyke T."/>
        </authorList>
    </citation>
    <scope>NUCLEOTIDE SEQUENCE [LARGE SCALE GENOMIC DNA]</scope>
    <source>
        <strain evidence="2 3">ES-2</strain>
    </source>
</reference>
<dbReference type="KEGG" id="gca:Galf_1669"/>
<accession>D9SGN4</accession>
<keyword evidence="1" id="KW-0472">Membrane</keyword>
<name>D9SGN4_GALCS</name>
<dbReference type="EMBL" id="CP002159">
    <property type="protein sequence ID" value="ADL55681.1"/>
    <property type="molecule type" value="Genomic_DNA"/>
</dbReference>
<evidence type="ECO:0000256" key="1">
    <source>
        <dbReference type="SAM" id="Phobius"/>
    </source>
</evidence>
<dbReference type="AlphaFoldDB" id="D9SGN4"/>
<dbReference type="HOGENOM" id="CLU_2436569_0_0_4"/>